<dbReference type="Proteomes" id="UP000664601">
    <property type="component" value="Unassembled WGS sequence"/>
</dbReference>
<comment type="caution">
    <text evidence="2">The sequence shown here is derived from an EMBL/GenBank/DDBJ whole genome shotgun (WGS) entry which is preliminary data.</text>
</comment>
<sequence length="120" mass="13456">MSKSKIEDRLFKISELACFDPNEGKKSFFYETDKTAGALWCLEPGQTVFKHSHTTSDDLWICVQGTGTFYPGFDEEVEITKGDLIISRPGEQHGMKNTGDERFVFVGVAGPHPMDLIVHD</sequence>
<evidence type="ECO:0000313" key="3">
    <source>
        <dbReference type="Proteomes" id="UP000664601"/>
    </source>
</evidence>
<dbReference type="Pfam" id="PF07883">
    <property type="entry name" value="Cupin_2"/>
    <property type="match status" value="1"/>
</dbReference>
<reference evidence="2 3" key="1">
    <citation type="submission" date="2021-03" db="EMBL/GenBank/DDBJ databases">
        <title>Enterococcal diversity collection.</title>
        <authorList>
            <person name="Gilmore M.S."/>
            <person name="Schwartzman J."/>
            <person name="Van Tyne D."/>
            <person name="Martin M."/>
            <person name="Earl A.M."/>
            <person name="Manson A.L."/>
            <person name="Straub T."/>
            <person name="Salamzade R."/>
            <person name="Saavedra J."/>
            <person name="Lebreton F."/>
            <person name="Prichula J."/>
            <person name="Schaufler K."/>
            <person name="Gaca A."/>
            <person name="Sgardioli B."/>
            <person name="Wagenaar J."/>
            <person name="Strong T."/>
        </authorList>
    </citation>
    <scope>NUCLEOTIDE SEQUENCE [LARGE SCALE GENOMIC DNA]</scope>
    <source>
        <strain evidence="2 3">669A</strain>
    </source>
</reference>
<accession>A0ABS3L8G8</accession>
<dbReference type="PANTHER" id="PTHR43346">
    <property type="entry name" value="LIGAND BINDING DOMAIN PROTEIN, PUTATIVE (AFU_ORTHOLOGUE AFUA_6G14370)-RELATED"/>
    <property type="match status" value="1"/>
</dbReference>
<dbReference type="CDD" id="cd07008">
    <property type="entry name" value="cupin_yp_001338853-like"/>
    <property type="match status" value="1"/>
</dbReference>
<protein>
    <submittedName>
        <fullName evidence="2">Cupin domain-containing protein</fullName>
    </submittedName>
</protein>
<keyword evidence="3" id="KW-1185">Reference proteome</keyword>
<name>A0ABS3L8G8_9ENTE</name>
<dbReference type="InterPro" id="IPR014710">
    <property type="entry name" value="RmlC-like_jellyroll"/>
</dbReference>
<dbReference type="InterPro" id="IPR011051">
    <property type="entry name" value="RmlC_Cupin_sf"/>
</dbReference>
<dbReference type="Gene3D" id="2.60.120.10">
    <property type="entry name" value="Jelly Rolls"/>
    <property type="match status" value="1"/>
</dbReference>
<dbReference type="RefSeq" id="WP_207672854.1">
    <property type="nucleotide sequence ID" value="NZ_JAFREM010000012.1"/>
</dbReference>
<gene>
    <name evidence="2" type="ORF">JZO70_07105</name>
</gene>
<dbReference type="PANTHER" id="PTHR43346:SF1">
    <property type="entry name" value="QUERCETIN 2,3-DIOXYGENASE-RELATED"/>
    <property type="match status" value="1"/>
</dbReference>
<evidence type="ECO:0000313" key="2">
    <source>
        <dbReference type="EMBL" id="MBO1305921.1"/>
    </source>
</evidence>
<feature type="domain" description="Cupin type-2" evidence="1">
    <location>
        <begin position="39"/>
        <end position="106"/>
    </location>
</feature>
<organism evidence="2 3">
    <name type="scientific">Candidatus Enterococcus moelleringii</name>
    <dbReference type="NCBI Taxonomy" id="2815325"/>
    <lineage>
        <taxon>Bacteria</taxon>
        <taxon>Bacillati</taxon>
        <taxon>Bacillota</taxon>
        <taxon>Bacilli</taxon>
        <taxon>Lactobacillales</taxon>
        <taxon>Enterococcaceae</taxon>
        <taxon>Enterococcus</taxon>
    </lineage>
</organism>
<dbReference type="InterPro" id="IPR052538">
    <property type="entry name" value="Flavonoid_dioxygenase-like"/>
</dbReference>
<proteinExistence type="predicted"/>
<dbReference type="EMBL" id="JAFREM010000012">
    <property type="protein sequence ID" value="MBO1305921.1"/>
    <property type="molecule type" value="Genomic_DNA"/>
</dbReference>
<evidence type="ECO:0000259" key="1">
    <source>
        <dbReference type="Pfam" id="PF07883"/>
    </source>
</evidence>
<dbReference type="SUPFAM" id="SSF51182">
    <property type="entry name" value="RmlC-like cupins"/>
    <property type="match status" value="1"/>
</dbReference>
<dbReference type="InterPro" id="IPR013096">
    <property type="entry name" value="Cupin_2"/>
</dbReference>